<dbReference type="PANTHER" id="PTHR43116:SF3">
    <property type="entry name" value="CLASS I PEPTIDE CHAIN RELEASE FACTOR"/>
    <property type="match status" value="1"/>
</dbReference>
<feature type="compositionally biased region" description="Low complexity" evidence="2">
    <location>
        <begin position="775"/>
        <end position="784"/>
    </location>
</feature>
<dbReference type="PANTHER" id="PTHR43116">
    <property type="entry name" value="PEPTIDE CHAIN RELEASE FACTOR 2"/>
    <property type="match status" value="1"/>
</dbReference>
<evidence type="ECO:0000313" key="6">
    <source>
        <dbReference type="Proteomes" id="UP000515550"/>
    </source>
</evidence>
<feature type="region of interest" description="Disordered" evidence="2">
    <location>
        <begin position="736"/>
        <end position="763"/>
    </location>
</feature>
<dbReference type="GO" id="GO:0005737">
    <property type="term" value="C:cytoplasm"/>
    <property type="evidence" value="ECO:0007669"/>
    <property type="project" value="UniProtKB-ARBA"/>
</dbReference>
<feature type="domain" description="RWD" evidence="4">
    <location>
        <begin position="89"/>
        <end position="190"/>
    </location>
</feature>
<feature type="compositionally biased region" description="Basic and acidic residues" evidence="2">
    <location>
        <begin position="1"/>
        <end position="11"/>
    </location>
</feature>
<evidence type="ECO:0000256" key="1">
    <source>
        <dbReference type="ARBA" id="ARBA00010835"/>
    </source>
</evidence>
<feature type="compositionally biased region" description="Basic and acidic residues" evidence="2">
    <location>
        <begin position="213"/>
        <end position="228"/>
    </location>
</feature>
<dbReference type="InterPro" id="IPR011009">
    <property type="entry name" value="Kinase-like_dom_sf"/>
</dbReference>
<evidence type="ECO:0000313" key="5">
    <source>
        <dbReference type="EMBL" id="CAD2093351.1"/>
    </source>
</evidence>
<dbReference type="Pfam" id="PF00472">
    <property type="entry name" value="RF-1"/>
    <property type="match status" value="1"/>
</dbReference>
<dbReference type="Proteomes" id="UP000515550">
    <property type="component" value="Chromosome PVBDA_10"/>
</dbReference>
<dbReference type="Gene3D" id="3.30.70.1660">
    <property type="match status" value="1"/>
</dbReference>
<dbReference type="Pfam" id="PF05773">
    <property type="entry name" value="RWD"/>
    <property type="match status" value="1"/>
</dbReference>
<proteinExistence type="inferred from homology"/>
<gene>
    <name evidence="5" type="ORF">PVBDA_1002140</name>
</gene>
<dbReference type="InterPro" id="IPR045853">
    <property type="entry name" value="Pep_chain_release_fac_I_sf"/>
</dbReference>
<feature type="compositionally biased region" description="Basic and acidic residues" evidence="2">
    <location>
        <begin position="25"/>
        <end position="34"/>
    </location>
</feature>
<accession>A0A6V7S6Y7</accession>
<dbReference type="InterPro" id="IPR005139">
    <property type="entry name" value="PCRF"/>
</dbReference>
<organism evidence="5 6">
    <name type="scientific">Plasmodium vinckei brucechwatti</name>
    <dbReference type="NCBI Taxonomy" id="119398"/>
    <lineage>
        <taxon>Eukaryota</taxon>
        <taxon>Sar</taxon>
        <taxon>Alveolata</taxon>
        <taxon>Apicomplexa</taxon>
        <taxon>Aconoidasida</taxon>
        <taxon>Haemosporida</taxon>
        <taxon>Plasmodiidae</taxon>
        <taxon>Plasmodium</taxon>
        <taxon>Plasmodium (Vinckeia)</taxon>
    </lineage>
</organism>
<dbReference type="EMBL" id="LR865388">
    <property type="protein sequence ID" value="CAD2093351.1"/>
    <property type="molecule type" value="Genomic_DNA"/>
</dbReference>
<evidence type="ECO:0000259" key="3">
    <source>
        <dbReference type="PROSITE" id="PS50011"/>
    </source>
</evidence>
<feature type="region of interest" description="Disordered" evidence="2">
    <location>
        <begin position="532"/>
        <end position="551"/>
    </location>
</feature>
<evidence type="ECO:0000259" key="4">
    <source>
        <dbReference type="PROSITE" id="PS50908"/>
    </source>
</evidence>
<dbReference type="SUPFAM" id="SSF56112">
    <property type="entry name" value="Protein kinase-like (PK-like)"/>
    <property type="match status" value="1"/>
</dbReference>
<feature type="domain" description="Protein kinase" evidence="3">
    <location>
        <begin position="685"/>
        <end position="1074"/>
    </location>
</feature>
<dbReference type="Pfam" id="PF03462">
    <property type="entry name" value="PCRF"/>
    <property type="match status" value="1"/>
</dbReference>
<dbReference type="InterPro" id="IPR016135">
    <property type="entry name" value="UBQ-conjugating_enzyme/RWD"/>
</dbReference>
<dbReference type="Gene3D" id="3.10.110.10">
    <property type="entry name" value="Ubiquitin Conjugating Enzyme"/>
    <property type="match status" value="1"/>
</dbReference>
<feature type="compositionally biased region" description="Low complexity" evidence="2">
    <location>
        <begin position="229"/>
        <end position="252"/>
    </location>
</feature>
<dbReference type="GO" id="GO:0003747">
    <property type="term" value="F:translation release factor activity"/>
    <property type="evidence" value="ECO:0007669"/>
    <property type="project" value="InterPro"/>
</dbReference>
<dbReference type="GO" id="GO:0005524">
    <property type="term" value="F:ATP binding"/>
    <property type="evidence" value="ECO:0007669"/>
    <property type="project" value="InterPro"/>
</dbReference>
<dbReference type="InterPro" id="IPR000719">
    <property type="entry name" value="Prot_kinase_dom"/>
</dbReference>
<sequence>MGDLSVLEKENNKKKKKKKLRSSHKNNEKKNKDKNKICEKEFEQSYKEQIEEIVALNHIYFPIYVENPGHIKKYDIPNDLMSDDIFLKNSKELQSVVIIDMNDEIDTARCFKFCIFFNFDNDFPNYKVTFCYDNKYPYSFPNINICINRILGEQEINFIILSIKKICAKNYGRIMLFDVCIFLNEHINKVYNDGFKNLWEEMRHREFDIDKEGKKKGNYNSEKKDKSNENNINNNSDSNNENNSNSKNGSNNYDEEEIFEASDEWDRTGIVEENMNTSGNENEITKSIKNNNINKKYSINKDSNNDIKNYLEQDENGNNALYGSYEYFINMSDSNKLSGFSFINSCTLNKNIKVSKKKKNKEKVHNAVTVEDELIQNYDLEIFEKNRMIKCEYNNIKNFNIIKKIHIGYYKNMLIAKHVIDTNIYIIHTYTILNEIQFLAFYLNHILFCNRGFNLFCNLLNGETENQKKKQQRKKCKKNEKMFKGFLYDLGIVKNVPRNEEEEISNPESIDNAYNVDRDDFFNQNLRNIKNQNNEFNNNENKNDSKGIHEGSYTEMRTKGYTNLYNYDKNKKKNNKIIDYSCVNYFCSEYQFYANKMCVVNKQNEKTLYDILKELNISRLKEIINHYKIVQKMNLKKIITELAKLSKIQHKYLFRYHISWLEKEYVQENDKITQQSNVPKIIDFMTDFILAAIGEFSDVYKKESAFASYKKCTSNKNTGKVEENMTVNAESVVDDKHSCDNSASTSMKNQSKKAKRNKKNKNLSILRENEEDNTAIANNDNSNNYTKKRSGREDTNTEINNLDKIKYIENLISKKEKNIYKVLYVQCEYCKGQLLEKEIENNLFQNNKYLIWNIFRQILEAINYLHKEKIYIKNLNTKNMYIDNDEYGSHIKIINYSVKNIIDYIYFYYYSYLESPDYFNAIFCDFKKYSYDKFNFESLFNYMKKIKNENTLPNDGSNYISKKGVDCERYEKNDFYIHSYNQYFYNLLNKKNPNFEELDIFSLGLILYELWHPPFKTKEEKFYNIKNMIEKRKFSDHFIKNINNDALKVLKFILINTINYENNETAKSLEYPQILSLNMNGYKKERQGKGVLKTKSLRKNNESLLPQTNYIDNKNDIKKEDKLKNNFNETQKKDDLNIVNNFHPTQNYDNIVDNKNSASVSNEKWLIEKAHNLSDKLEKKQNTEPNCILNFINGTNYFKTPQGDDKQSSKIKEIENLEKITAERLLHSPLIPMVVQRDLFKYFLEKLKNNSPIECHNVINSLLYNANNCNNKNSNMFNHIVSKKHSFETNKNAEIYTNTRTYEYDIINSYIFEYFNDCLSKKFCSYNQPLVFQRTIKRDNTHFDNIIKKIELQNVKKPYIYTKKQGKNGNKIFCNNYEKTKIKKKIYNDSLDSVSKGIISKKKKKKKKNEHINNSFDEHRLRNNAVLKTKDIKRVSKNGKKNLVDTDQEYKEDEHCNSFTTEKKKNENYSDQIVYEISNRFSKKIELIDKNNKLLYMPIYLSEGYINTLYNFSNNKNIVSSFIFFQNYFIQNNEQKIVKRENSILYTNMIVDNGHNIGASQNVKAQVFFKDPKIKNVNTNSIHENNNINNGDICSDINIFFCVYQLIILYNVLDILQHFERYINKIIVRWSFSNFLFIIIKDVLSIECNDKVYYIYTKMEEGNMSYKDLKKLLRFLDINYNEQILKIMYSLVHVRDNRNIHNISKDSLLIKMQKINKMYELKDHKNKSYINYLITNIIFLNNLLYHFNQNSNYIFVWDFFMNKYKEMFNFSFIFNILSYHENEQKLLSFGGTITNAFDNANPVDTKHTYNILFEVFVDNISRTIFKNIPKSINERGSIDFHSPCVVITTKAYKLLVHAFSLYNNLIHNNIKCECKISPIVETSKFEQELLKYSHINMHVQINHKINTNPIVSLDHCENVSENITQNISGLNNISIIYSTHILRLNIKKNFENELSIRNLGIIKLKRNSNLESSLFNLHINKENAFLNKNKNHIRIEFRPGIGGDEAELWSNELKKAYQNYAEKKKCSVKSVKDITNSIIIKSPNDIKINKDGEEIQISLYDLFKNESGTHQVKRIPKNETKDKIHSSTATIAIFIQDDADKYEINSKDLKIMTFRSSKPGGQNVNKIESGVRIVHIPTGIQTESQEERTQELNKRIAIKKLTQKIHDLRNREKEEELQNERNKFVKECHRSSRIRTYNFFTGYITDHIKNRKYDLMYFEKGKLEHLFNI</sequence>
<dbReference type="SUPFAM" id="SSF54495">
    <property type="entry name" value="UBC-like"/>
    <property type="match status" value="1"/>
</dbReference>
<dbReference type="SUPFAM" id="SSF75620">
    <property type="entry name" value="Release factor"/>
    <property type="match status" value="1"/>
</dbReference>
<keyword evidence="5" id="KW-0808">Transferase</keyword>
<dbReference type="PROSITE" id="PS50011">
    <property type="entry name" value="PROTEIN_KINASE_DOM"/>
    <property type="match status" value="1"/>
</dbReference>
<feature type="region of interest" description="Disordered" evidence="2">
    <location>
        <begin position="775"/>
        <end position="794"/>
    </location>
</feature>
<feature type="region of interest" description="Disordered" evidence="2">
    <location>
        <begin position="1"/>
        <end position="34"/>
    </location>
</feature>
<feature type="compositionally biased region" description="Basic residues" evidence="2">
    <location>
        <begin position="12"/>
        <end position="24"/>
    </location>
</feature>
<name>A0A6V7S6Y7_PLAVN</name>
<evidence type="ECO:0000256" key="2">
    <source>
        <dbReference type="SAM" id="MobiDB-lite"/>
    </source>
</evidence>
<keyword evidence="5" id="KW-0418">Kinase</keyword>
<dbReference type="InterPro" id="IPR006575">
    <property type="entry name" value="RWD_dom"/>
</dbReference>
<feature type="compositionally biased region" description="Basic residues" evidence="2">
    <location>
        <begin position="750"/>
        <end position="761"/>
    </location>
</feature>
<comment type="similarity">
    <text evidence="1">Belongs to the prokaryotic/mitochondrial release factor family.</text>
</comment>
<reference evidence="5 6" key="1">
    <citation type="submission" date="2020-08" db="EMBL/GenBank/DDBJ databases">
        <authorList>
            <person name="Ramaprasad A."/>
        </authorList>
    </citation>
    <scope>NUCLEOTIDE SEQUENCE [LARGE SCALE GENOMIC DNA]</scope>
</reference>
<dbReference type="VEuPathDB" id="PlasmoDB:PVBDA_1002140"/>
<dbReference type="GO" id="GO:0004672">
    <property type="term" value="F:protein kinase activity"/>
    <property type="evidence" value="ECO:0007669"/>
    <property type="project" value="InterPro"/>
</dbReference>
<dbReference type="Gene3D" id="1.10.510.10">
    <property type="entry name" value="Transferase(Phosphotransferase) domain 1"/>
    <property type="match status" value="1"/>
</dbReference>
<feature type="region of interest" description="Disordered" evidence="2">
    <location>
        <begin position="213"/>
        <end position="254"/>
    </location>
</feature>
<dbReference type="PROSITE" id="PS50908">
    <property type="entry name" value="RWD"/>
    <property type="match status" value="1"/>
</dbReference>
<dbReference type="Gene3D" id="3.30.160.20">
    <property type="match status" value="1"/>
</dbReference>
<dbReference type="InterPro" id="IPR000352">
    <property type="entry name" value="Pep_chain_release_fac_I"/>
</dbReference>
<protein>
    <submittedName>
        <fullName evidence="5">Protein kinase, putative</fullName>
    </submittedName>
</protein>